<proteinExistence type="predicted"/>
<keyword evidence="1" id="KW-0812">Transmembrane</keyword>
<organism evidence="2 3">
    <name type="scientific">Falsarthrobacter nasiphocae</name>
    <dbReference type="NCBI Taxonomy" id="189863"/>
    <lineage>
        <taxon>Bacteria</taxon>
        <taxon>Bacillati</taxon>
        <taxon>Actinomycetota</taxon>
        <taxon>Actinomycetes</taxon>
        <taxon>Micrococcales</taxon>
        <taxon>Micrococcaceae</taxon>
        <taxon>Falsarthrobacter</taxon>
    </lineage>
</organism>
<dbReference type="Proteomes" id="UP001247307">
    <property type="component" value="Unassembled WGS sequence"/>
</dbReference>
<evidence type="ECO:0000313" key="2">
    <source>
        <dbReference type="EMBL" id="MDR6892274.1"/>
    </source>
</evidence>
<dbReference type="AlphaFoldDB" id="A0AAE3YF60"/>
<evidence type="ECO:0000313" key="3">
    <source>
        <dbReference type="Proteomes" id="UP001247307"/>
    </source>
</evidence>
<sequence length="145" mass="15618">MRKLFTSAALYATLGLLAGLFYREFTKSRGFTGETMLSVVHTHALALGMIVFLVALALDKVFDLSSAQSPAKTLFSLFFWFYNAGLLVTLTMLTTHGVMQVLGVHASAAVSGIAGLGHIALTIGIVHLFLALNKAMKHGQEPVRH</sequence>
<keyword evidence="1" id="KW-0472">Membrane</keyword>
<feature type="transmembrane region" description="Helical" evidence="1">
    <location>
        <begin position="42"/>
        <end position="62"/>
    </location>
</feature>
<feature type="transmembrane region" description="Helical" evidence="1">
    <location>
        <begin position="74"/>
        <end position="94"/>
    </location>
</feature>
<dbReference type="InterPro" id="IPR021299">
    <property type="entry name" value="DUF2871"/>
</dbReference>
<keyword evidence="1" id="KW-1133">Transmembrane helix</keyword>
<evidence type="ECO:0000256" key="1">
    <source>
        <dbReference type="SAM" id="Phobius"/>
    </source>
</evidence>
<dbReference type="EMBL" id="JAVDUI010000001">
    <property type="protein sequence ID" value="MDR6892274.1"/>
    <property type="molecule type" value="Genomic_DNA"/>
</dbReference>
<gene>
    <name evidence="2" type="ORF">J2S35_001214</name>
</gene>
<dbReference type="RefSeq" id="WP_309851021.1">
    <property type="nucleotide sequence ID" value="NZ_BAAAIU010000003.1"/>
</dbReference>
<name>A0AAE3YF60_9MICC</name>
<dbReference type="Pfam" id="PF11070">
    <property type="entry name" value="DUF2871"/>
    <property type="match status" value="1"/>
</dbReference>
<protein>
    <submittedName>
        <fullName evidence="2">Type III secretory pathway component EscU</fullName>
    </submittedName>
</protein>
<feature type="transmembrane region" description="Helical" evidence="1">
    <location>
        <begin position="106"/>
        <end position="130"/>
    </location>
</feature>
<keyword evidence="3" id="KW-1185">Reference proteome</keyword>
<comment type="caution">
    <text evidence="2">The sequence shown here is derived from an EMBL/GenBank/DDBJ whole genome shotgun (WGS) entry which is preliminary data.</text>
</comment>
<accession>A0AAE3YF60</accession>
<reference evidence="2" key="1">
    <citation type="submission" date="2023-07" db="EMBL/GenBank/DDBJ databases">
        <title>Sequencing the genomes of 1000 actinobacteria strains.</title>
        <authorList>
            <person name="Klenk H.-P."/>
        </authorList>
    </citation>
    <scope>NUCLEOTIDE SEQUENCE</scope>
    <source>
        <strain evidence="2">DSM 13988</strain>
    </source>
</reference>